<name>A0AAN6MSA2_9PEZI</name>
<dbReference type="AlphaFoldDB" id="A0AAN6MSA2"/>
<sequence>MDSDSDASSGPEIQDTSRLRDSVSMVLRQVQQHQQTKRPQSGEIPESDEEEADDRDVEESNEFITTEVHGNEDDDDFDEPPPRRLSFSDGSQYSPSVASDDVPPDQQHPLKPEPNPPEPTSRASRAPPLRLKPPFSPYSTVPPTPTQWASPRKRSLSPLPGLGLASPRPFKRHKSAPFNAAYLGLLNEDILDAASGFIPNDDLTAATPASTLPASQAGLTHWSGAEKILLYSALARLGRDDIVGIAARIRTKSELEVAAYLTLLGESKGRTKDGANIVPADIPAAVELSQACCAALEQAADALSLRQEAHEEAAEKKRWGDQCWLIGQANYRDVEAMQEQPLALAMEMFRMRNWLELSERVFMNAAVEEYNWESVADETPAIRATALQDFYALAVEMTRRLVAATIFVAESRIKARRLLYPDARSRVWTQDVEAAVLSLGLPANSRMFWAKSARRLRLAVLDDEDADEMAWDGEGEQELMTYDEVEAALELKSGNMEDVSDDDSDLPSSDDEESAEDTASLSGSDYGSVDLGAGSPSAPKLKKPDFPKMDETEKAAIKREMNEVFVHSALEYPTSKTNKKSLRDRICAERAHEAYADKLDAKASYSEEKRLWALLGKEPPMELAKPEVPEQPPKHSKRRVDELVGGFARVPGDWRSKLEAVPSRWEMEYAVVQEEKAEAAARAESTSDI</sequence>
<dbReference type="PANTHER" id="PTHR28079">
    <property type="entry name" value="RNA POLYMERASE I-SPECIFIC TRANSCRIPTION INITIATION FACTOR RRN5"/>
    <property type="match status" value="1"/>
</dbReference>
<dbReference type="Gene3D" id="1.10.10.60">
    <property type="entry name" value="Homeodomain-like"/>
    <property type="match status" value="1"/>
</dbReference>
<feature type="compositionally biased region" description="Pro residues" evidence="1">
    <location>
        <begin position="130"/>
        <end position="145"/>
    </location>
</feature>
<dbReference type="GO" id="GO:0042790">
    <property type="term" value="P:nucleolar large rRNA transcription by RNA polymerase I"/>
    <property type="evidence" value="ECO:0007669"/>
    <property type="project" value="InterPro"/>
</dbReference>
<evidence type="ECO:0008006" key="4">
    <source>
        <dbReference type="Google" id="ProtNLM"/>
    </source>
</evidence>
<feature type="compositionally biased region" description="Acidic residues" evidence="1">
    <location>
        <begin position="498"/>
        <end position="516"/>
    </location>
</feature>
<protein>
    <recommendedName>
        <fullName evidence="4">Myb-like domain-containing protein</fullName>
    </recommendedName>
</protein>
<proteinExistence type="predicted"/>
<feature type="compositionally biased region" description="Acidic residues" evidence="1">
    <location>
        <begin position="45"/>
        <end position="61"/>
    </location>
</feature>
<feature type="compositionally biased region" description="Polar residues" evidence="1">
    <location>
        <begin position="29"/>
        <end position="39"/>
    </location>
</feature>
<feature type="region of interest" description="Disordered" evidence="1">
    <location>
        <begin position="1"/>
        <end position="157"/>
    </location>
</feature>
<dbReference type="GO" id="GO:0001181">
    <property type="term" value="F:RNA polymerase I general transcription initiation factor activity"/>
    <property type="evidence" value="ECO:0007669"/>
    <property type="project" value="TreeGrafter"/>
</dbReference>
<dbReference type="Proteomes" id="UP001303889">
    <property type="component" value="Unassembled WGS sequence"/>
</dbReference>
<dbReference type="PANTHER" id="PTHR28079:SF1">
    <property type="entry name" value="RNA POLYMERASE I-SPECIFIC TRANSCRIPTION INITIATION FACTOR RRN5"/>
    <property type="match status" value="1"/>
</dbReference>
<keyword evidence="3" id="KW-1185">Reference proteome</keyword>
<evidence type="ECO:0000313" key="2">
    <source>
        <dbReference type="EMBL" id="KAK3905700.1"/>
    </source>
</evidence>
<organism evidence="2 3">
    <name type="scientific">Staphylotrichum tortipilum</name>
    <dbReference type="NCBI Taxonomy" id="2831512"/>
    <lineage>
        <taxon>Eukaryota</taxon>
        <taxon>Fungi</taxon>
        <taxon>Dikarya</taxon>
        <taxon>Ascomycota</taxon>
        <taxon>Pezizomycotina</taxon>
        <taxon>Sordariomycetes</taxon>
        <taxon>Sordariomycetidae</taxon>
        <taxon>Sordariales</taxon>
        <taxon>Chaetomiaceae</taxon>
        <taxon>Staphylotrichum</taxon>
    </lineage>
</organism>
<evidence type="ECO:0000313" key="3">
    <source>
        <dbReference type="Proteomes" id="UP001303889"/>
    </source>
</evidence>
<dbReference type="GO" id="GO:0000500">
    <property type="term" value="C:RNA polymerase I upstream activating factor complex"/>
    <property type="evidence" value="ECO:0007669"/>
    <property type="project" value="InterPro"/>
</dbReference>
<accession>A0AAN6MSA2</accession>
<dbReference type="InterPro" id="IPR039601">
    <property type="entry name" value="Rrn5"/>
</dbReference>
<comment type="caution">
    <text evidence="2">The sequence shown here is derived from an EMBL/GenBank/DDBJ whole genome shotgun (WGS) entry which is preliminary data.</text>
</comment>
<reference evidence="2" key="2">
    <citation type="submission" date="2023-05" db="EMBL/GenBank/DDBJ databases">
        <authorList>
            <consortium name="Lawrence Berkeley National Laboratory"/>
            <person name="Steindorff A."/>
            <person name="Hensen N."/>
            <person name="Bonometti L."/>
            <person name="Westerberg I."/>
            <person name="Brannstrom I.O."/>
            <person name="Guillou S."/>
            <person name="Cros-Aarteil S."/>
            <person name="Calhoun S."/>
            <person name="Haridas S."/>
            <person name="Kuo A."/>
            <person name="Mondo S."/>
            <person name="Pangilinan J."/>
            <person name="Riley R."/>
            <person name="Labutti K."/>
            <person name="Andreopoulos B."/>
            <person name="Lipzen A."/>
            <person name="Chen C."/>
            <person name="Yanf M."/>
            <person name="Daum C."/>
            <person name="Ng V."/>
            <person name="Clum A."/>
            <person name="Ohm R."/>
            <person name="Martin F."/>
            <person name="Silar P."/>
            <person name="Natvig D."/>
            <person name="Lalanne C."/>
            <person name="Gautier V."/>
            <person name="Ament-Velasquez S.L."/>
            <person name="Kruys A."/>
            <person name="Hutchinson M.I."/>
            <person name="Powell A.J."/>
            <person name="Barry K."/>
            <person name="Miller A.N."/>
            <person name="Grigoriev I.V."/>
            <person name="Debuchy R."/>
            <person name="Gladieux P."/>
            <person name="Thoren M.H."/>
            <person name="Johannesson H."/>
        </authorList>
    </citation>
    <scope>NUCLEOTIDE SEQUENCE</scope>
    <source>
        <strain evidence="2">CBS 103.79</strain>
    </source>
</reference>
<dbReference type="EMBL" id="MU855349">
    <property type="protein sequence ID" value="KAK3905700.1"/>
    <property type="molecule type" value="Genomic_DNA"/>
</dbReference>
<gene>
    <name evidence="2" type="ORF">C8A05DRAFT_30449</name>
</gene>
<reference evidence="2" key="1">
    <citation type="journal article" date="2023" name="Mol. Phylogenet. Evol.">
        <title>Genome-scale phylogeny and comparative genomics of the fungal order Sordariales.</title>
        <authorList>
            <person name="Hensen N."/>
            <person name="Bonometti L."/>
            <person name="Westerberg I."/>
            <person name="Brannstrom I.O."/>
            <person name="Guillou S."/>
            <person name="Cros-Aarteil S."/>
            <person name="Calhoun S."/>
            <person name="Haridas S."/>
            <person name="Kuo A."/>
            <person name="Mondo S."/>
            <person name="Pangilinan J."/>
            <person name="Riley R."/>
            <person name="LaButti K."/>
            <person name="Andreopoulos B."/>
            <person name="Lipzen A."/>
            <person name="Chen C."/>
            <person name="Yan M."/>
            <person name="Daum C."/>
            <person name="Ng V."/>
            <person name="Clum A."/>
            <person name="Steindorff A."/>
            <person name="Ohm R.A."/>
            <person name="Martin F."/>
            <person name="Silar P."/>
            <person name="Natvig D.O."/>
            <person name="Lalanne C."/>
            <person name="Gautier V."/>
            <person name="Ament-Velasquez S.L."/>
            <person name="Kruys A."/>
            <person name="Hutchinson M.I."/>
            <person name="Powell A.J."/>
            <person name="Barry K."/>
            <person name="Miller A.N."/>
            <person name="Grigoriev I.V."/>
            <person name="Debuchy R."/>
            <person name="Gladieux P."/>
            <person name="Hiltunen Thoren M."/>
            <person name="Johannesson H."/>
        </authorList>
    </citation>
    <scope>NUCLEOTIDE SEQUENCE</scope>
    <source>
        <strain evidence="2">CBS 103.79</strain>
    </source>
</reference>
<dbReference type="GO" id="GO:0000182">
    <property type="term" value="F:rDNA binding"/>
    <property type="evidence" value="ECO:0007669"/>
    <property type="project" value="TreeGrafter"/>
</dbReference>
<feature type="compositionally biased region" description="Polar residues" evidence="1">
    <location>
        <begin position="88"/>
        <end position="97"/>
    </location>
</feature>
<dbReference type="GO" id="GO:0006361">
    <property type="term" value="P:transcription initiation at RNA polymerase I promoter"/>
    <property type="evidence" value="ECO:0007669"/>
    <property type="project" value="TreeGrafter"/>
</dbReference>
<feature type="region of interest" description="Disordered" evidence="1">
    <location>
        <begin position="494"/>
        <end position="548"/>
    </location>
</feature>
<evidence type="ECO:0000256" key="1">
    <source>
        <dbReference type="SAM" id="MobiDB-lite"/>
    </source>
</evidence>